<dbReference type="EMBL" id="CP049866">
    <property type="protein sequence ID" value="QIK74834.1"/>
    <property type="molecule type" value="Genomic_DNA"/>
</dbReference>
<dbReference type="Gene3D" id="3.30.70.1230">
    <property type="entry name" value="Nucleotide cyclase"/>
    <property type="match status" value="1"/>
</dbReference>
<name>A0A6G7YD56_9ACTN</name>
<accession>A0A6G7YD56</accession>
<dbReference type="Pfam" id="PF00211">
    <property type="entry name" value="Guanylate_cyc"/>
    <property type="match status" value="1"/>
</dbReference>
<dbReference type="CDD" id="cd07302">
    <property type="entry name" value="CHD"/>
    <property type="match status" value="1"/>
</dbReference>
<protein>
    <submittedName>
        <fullName evidence="4">Adenylate/guanylate cyclase domain-containing protein</fullName>
    </submittedName>
</protein>
<dbReference type="GO" id="GO:0004016">
    <property type="term" value="F:adenylate cyclase activity"/>
    <property type="evidence" value="ECO:0007669"/>
    <property type="project" value="UniProtKB-ARBA"/>
</dbReference>
<dbReference type="KEGG" id="npi:G7071_04710"/>
<dbReference type="PANTHER" id="PTHR43081:SF1">
    <property type="entry name" value="ADENYLATE CYCLASE, TERMINAL-DIFFERENTIATION SPECIFIC"/>
    <property type="match status" value="1"/>
</dbReference>
<keyword evidence="5" id="KW-1185">Reference proteome</keyword>
<dbReference type="SUPFAM" id="SSF55073">
    <property type="entry name" value="Nucleotide cyclase"/>
    <property type="match status" value="1"/>
</dbReference>
<evidence type="ECO:0000313" key="5">
    <source>
        <dbReference type="Proteomes" id="UP000502035"/>
    </source>
</evidence>
<evidence type="ECO:0000259" key="3">
    <source>
        <dbReference type="PROSITE" id="PS50125"/>
    </source>
</evidence>
<dbReference type="RefSeq" id="WP_166315522.1">
    <property type="nucleotide sequence ID" value="NZ_CP049866.1"/>
</dbReference>
<dbReference type="GO" id="GO:0009190">
    <property type="term" value="P:cyclic nucleotide biosynthetic process"/>
    <property type="evidence" value="ECO:0007669"/>
    <property type="project" value="InterPro"/>
</dbReference>
<dbReference type="Proteomes" id="UP000502035">
    <property type="component" value="Chromosome"/>
</dbReference>
<reference evidence="4 5" key="1">
    <citation type="submission" date="2020-03" db="EMBL/GenBank/DDBJ databases">
        <title>Nocardioides sp. nov., isolated from fish.</title>
        <authorList>
            <person name="Hyun D.-W."/>
            <person name="Bae J.-W."/>
        </authorList>
    </citation>
    <scope>NUCLEOTIDE SEQUENCE [LARGE SCALE GENOMIC DNA]</scope>
    <source>
        <strain evidence="4 5">HDW12A</strain>
    </source>
</reference>
<dbReference type="PROSITE" id="PS50125">
    <property type="entry name" value="GUANYLATE_CYCLASE_2"/>
    <property type="match status" value="1"/>
</dbReference>
<organism evidence="4 5">
    <name type="scientific">Nocardioides piscis</name>
    <dbReference type="NCBI Taxonomy" id="2714938"/>
    <lineage>
        <taxon>Bacteria</taxon>
        <taxon>Bacillati</taxon>
        <taxon>Actinomycetota</taxon>
        <taxon>Actinomycetes</taxon>
        <taxon>Propionibacteriales</taxon>
        <taxon>Nocardioidaceae</taxon>
        <taxon>Nocardioides</taxon>
    </lineage>
</organism>
<dbReference type="PANTHER" id="PTHR43081">
    <property type="entry name" value="ADENYLATE CYCLASE, TERMINAL-DIFFERENTIATION SPECIFIC-RELATED"/>
    <property type="match status" value="1"/>
</dbReference>
<evidence type="ECO:0000256" key="1">
    <source>
        <dbReference type="ARBA" id="ARBA00005381"/>
    </source>
</evidence>
<gene>
    <name evidence="4" type="ORF">G7071_04710</name>
</gene>
<dbReference type="AlphaFoldDB" id="A0A6G7YD56"/>
<feature type="region of interest" description="Disordered" evidence="2">
    <location>
        <begin position="297"/>
        <end position="351"/>
    </location>
</feature>
<dbReference type="InterPro" id="IPR029787">
    <property type="entry name" value="Nucleotide_cyclase"/>
</dbReference>
<evidence type="ECO:0000256" key="2">
    <source>
        <dbReference type="SAM" id="MobiDB-lite"/>
    </source>
</evidence>
<evidence type="ECO:0000313" key="4">
    <source>
        <dbReference type="EMBL" id="QIK74834.1"/>
    </source>
</evidence>
<feature type="domain" description="Guanylate cyclase" evidence="3">
    <location>
        <begin position="167"/>
        <end position="277"/>
    </location>
</feature>
<dbReference type="InterPro" id="IPR050697">
    <property type="entry name" value="Adenylyl/Guanylyl_Cyclase_3/4"/>
</dbReference>
<proteinExistence type="inferred from homology"/>
<comment type="similarity">
    <text evidence="1">Belongs to the adenylyl cyclase class-3 family.</text>
</comment>
<dbReference type="InterPro" id="IPR001054">
    <property type="entry name" value="A/G_cyclase"/>
</dbReference>
<dbReference type="GO" id="GO:0035556">
    <property type="term" value="P:intracellular signal transduction"/>
    <property type="evidence" value="ECO:0007669"/>
    <property type="project" value="InterPro"/>
</dbReference>
<feature type="compositionally biased region" description="Acidic residues" evidence="2">
    <location>
        <begin position="299"/>
        <end position="308"/>
    </location>
</feature>
<sequence length="373" mass="40217">MSESDSIDLGDSYEEVESFLLGGPPTLTRLEVAERAGVPMELATELWRLLGFVQVTDETVAFTASDVQALRLAVDLMELDILSPDSQAALVRTWGRSFARLAEWQATLLTDLAIEAKDPGVGLAEIATEVVPRVEALQSYVWRRHLASTANRLLATASAGEPEQTMAVCFVDIVGYTTQSKSLEEAELVEWIERFEQAATTAVIDRGGRVIKTIGDEILFTTDEASTAAEIALALTARGRDSDDLFPDVRAGIAYGAVVNRLGDVFGATVNIASRLTSVARPGTVVVDRGAHAVLTGEDAPDADEAPSDEAATADGDTGPEDSRESTATPDAGPEADNQDQDDSPSYQFRRIRRVSVKGYSRLEAWRLRPTKD</sequence>
<dbReference type="SMART" id="SM00044">
    <property type="entry name" value="CYCc"/>
    <property type="match status" value="1"/>
</dbReference>